<dbReference type="OrthoDB" id="6925at2157"/>
<evidence type="ECO:0000256" key="2">
    <source>
        <dbReference type="ARBA" id="ARBA00022691"/>
    </source>
</evidence>
<name>A0A284VTV4_9EURY</name>
<evidence type="ECO:0000256" key="11">
    <source>
        <dbReference type="HAMAP-Rule" id="MF_01225"/>
    </source>
</evidence>
<sequence>MLTDRYGRVIKSLRISITKRCNLNCIYCHQEGETCKPEKEISKDTIVRIVSSATGFGVNKVKFSGGEPLMRSDFEEIIAALPALKDISATTNGILLAQRAASLADSGLDRVNVSVPSLNKEHYKTITGSSHAYPMVLGGIDAAIDAGLTPVKLNMVLLKGINDSGIDEAIKFIARYDGNVILQLIELMNFKNNVSRFMVDIDGVEKMLGSRATQVSERSMHRRKKYFIDGVEVELVRPIDNSKFCANCNRLRVTAGGKLKPCLMRNDNLVDINENATPDEIRGLLEKAVMNREPYYKG</sequence>
<keyword evidence="4 11" id="KW-0547">Nucleotide-binding</keyword>
<dbReference type="EC" id="4.1.99.22" evidence="11"/>
<protein>
    <recommendedName>
        <fullName evidence="11">Probable GTP 3',8-cyclase</fullName>
        <ecNumber evidence="11">4.1.99.22</ecNumber>
    </recommendedName>
    <alternativeName>
        <fullName evidence="11">Molybdenum cofactor biosynthesis protein A</fullName>
    </alternativeName>
</protein>
<keyword evidence="14" id="KW-1185">Reference proteome</keyword>
<dbReference type="SFLD" id="SFLDG01067">
    <property type="entry name" value="SPASM/twitch_domain_containing"/>
    <property type="match status" value="1"/>
</dbReference>
<dbReference type="SFLD" id="SFLDG01383">
    <property type="entry name" value="cyclic_pyranopterin_phosphate"/>
    <property type="match status" value="1"/>
</dbReference>
<keyword evidence="5 11" id="KW-0408">Iron</keyword>
<dbReference type="InterPro" id="IPR000385">
    <property type="entry name" value="MoaA_NifB_PqqE_Fe-S-bd_CS"/>
</dbReference>
<dbReference type="PROSITE" id="PS51918">
    <property type="entry name" value="RADICAL_SAM"/>
    <property type="match status" value="1"/>
</dbReference>
<dbReference type="PANTHER" id="PTHR22960:SF0">
    <property type="entry name" value="MOLYBDENUM COFACTOR BIOSYNTHESIS PROTEIN 1"/>
    <property type="match status" value="1"/>
</dbReference>
<feature type="binding site" evidence="11">
    <location>
        <position position="14"/>
    </location>
    <ligand>
        <name>GTP</name>
        <dbReference type="ChEBI" id="CHEBI:37565"/>
    </ligand>
</feature>
<dbReference type="Pfam" id="PF04055">
    <property type="entry name" value="Radical_SAM"/>
    <property type="match status" value="1"/>
</dbReference>
<dbReference type="GO" id="GO:0061799">
    <property type="term" value="F:cyclic pyranopterin monophosphate synthase activity"/>
    <property type="evidence" value="ECO:0007669"/>
    <property type="project" value="TreeGrafter"/>
</dbReference>
<organism evidence="13 14">
    <name type="scientific">Candidatus Methanoperedens nitratireducens</name>
    <dbReference type="NCBI Taxonomy" id="1392998"/>
    <lineage>
        <taxon>Archaea</taxon>
        <taxon>Methanobacteriati</taxon>
        <taxon>Methanobacteriota</taxon>
        <taxon>Stenosarchaea group</taxon>
        <taxon>Methanomicrobia</taxon>
        <taxon>Methanosarcinales</taxon>
        <taxon>ANME-2 cluster</taxon>
        <taxon>Candidatus Methanoperedentaceae</taxon>
        <taxon>Candidatus Methanoperedens</taxon>
    </lineage>
</organism>
<proteinExistence type="inferred from homology"/>
<keyword evidence="2 11" id="KW-0949">S-adenosyl-L-methionine</keyword>
<dbReference type="InterPro" id="IPR013485">
    <property type="entry name" value="MoaA_arc"/>
</dbReference>
<feature type="binding site" evidence="11">
    <location>
        <position position="21"/>
    </location>
    <ligand>
        <name>[4Fe-4S] cluster</name>
        <dbReference type="ChEBI" id="CHEBI:49883"/>
        <label>1</label>
        <note>4Fe-4S-S-AdoMet</note>
    </ligand>
</feature>
<keyword evidence="3 11" id="KW-0479">Metal-binding</keyword>
<feature type="binding site" evidence="11">
    <location>
        <position position="27"/>
    </location>
    <ligand>
        <name>S-adenosyl-L-methionine</name>
        <dbReference type="ChEBI" id="CHEBI:59789"/>
    </ligand>
</feature>
<dbReference type="CDD" id="cd21117">
    <property type="entry name" value="Twitch_MoaA"/>
    <property type="match status" value="1"/>
</dbReference>
<evidence type="ECO:0000256" key="7">
    <source>
        <dbReference type="ARBA" id="ARBA00023134"/>
    </source>
</evidence>
<feature type="binding site" evidence="11">
    <location>
        <position position="25"/>
    </location>
    <ligand>
        <name>[4Fe-4S] cluster</name>
        <dbReference type="ChEBI" id="CHEBI:49883"/>
        <label>1</label>
        <note>4Fe-4S-S-AdoMet</note>
    </ligand>
</feature>
<dbReference type="InterPro" id="IPR006638">
    <property type="entry name" value="Elp3/MiaA/NifB-like_rSAM"/>
</dbReference>
<feature type="binding site" evidence="11">
    <location>
        <begin position="250"/>
        <end position="252"/>
    </location>
    <ligand>
        <name>GTP</name>
        <dbReference type="ChEBI" id="CHEBI:37565"/>
    </ligand>
</feature>
<dbReference type="GO" id="GO:0061798">
    <property type="term" value="F:GTP 3',8'-cyclase activity"/>
    <property type="evidence" value="ECO:0007669"/>
    <property type="project" value="UniProtKB-UniRule"/>
</dbReference>
<feature type="domain" description="Radical SAM core" evidence="12">
    <location>
        <begin position="5"/>
        <end position="229"/>
    </location>
</feature>
<dbReference type="SFLD" id="SFLDG01386">
    <property type="entry name" value="main_SPASM_domain-containing"/>
    <property type="match status" value="1"/>
</dbReference>
<dbReference type="GO" id="GO:0005525">
    <property type="term" value="F:GTP binding"/>
    <property type="evidence" value="ECO:0007669"/>
    <property type="project" value="UniProtKB-UniRule"/>
</dbReference>
<dbReference type="SFLD" id="SFLDS00029">
    <property type="entry name" value="Radical_SAM"/>
    <property type="match status" value="1"/>
</dbReference>
<accession>A0A284VTV4</accession>
<evidence type="ECO:0000256" key="8">
    <source>
        <dbReference type="ARBA" id="ARBA00023150"/>
    </source>
</evidence>
<evidence type="ECO:0000313" key="13">
    <source>
        <dbReference type="EMBL" id="SNQ62731.1"/>
    </source>
</evidence>
<feature type="binding site" evidence="11">
    <location>
        <position position="245"/>
    </location>
    <ligand>
        <name>[4Fe-4S] cluster</name>
        <dbReference type="ChEBI" id="CHEBI:49883"/>
        <label>2</label>
        <note>4Fe-4S-substrate</note>
    </ligand>
</feature>
<dbReference type="PANTHER" id="PTHR22960">
    <property type="entry name" value="MOLYBDOPTERIN COFACTOR SYNTHESIS PROTEIN A"/>
    <property type="match status" value="1"/>
</dbReference>
<gene>
    <name evidence="11 13" type="primary">moaA</name>
    <name evidence="13" type="ORF">MNV_830012</name>
</gene>
<dbReference type="InterPro" id="IPR007197">
    <property type="entry name" value="rSAM"/>
</dbReference>
<dbReference type="NCBIfam" id="TIGR02668">
    <property type="entry name" value="moaA_archaeal"/>
    <property type="match status" value="1"/>
</dbReference>
<dbReference type="PROSITE" id="PS01305">
    <property type="entry name" value="MOAA_NIFB_PQQE"/>
    <property type="match status" value="1"/>
</dbReference>
<evidence type="ECO:0000256" key="3">
    <source>
        <dbReference type="ARBA" id="ARBA00022723"/>
    </source>
</evidence>
<feature type="binding site" evidence="11">
    <location>
        <position position="62"/>
    </location>
    <ligand>
        <name>GTP</name>
        <dbReference type="ChEBI" id="CHEBI:37565"/>
    </ligand>
</feature>
<dbReference type="HAMAP" id="MF_01225_A">
    <property type="entry name" value="MoaA_A"/>
    <property type="match status" value="1"/>
</dbReference>
<dbReference type="EMBL" id="FZMP01000233">
    <property type="protein sequence ID" value="SNQ62731.1"/>
    <property type="molecule type" value="Genomic_DNA"/>
</dbReference>
<comment type="similarity">
    <text evidence="11">Belongs to the radical SAM superfamily. MoaA family.</text>
</comment>
<dbReference type="UniPathway" id="UPA00344"/>
<dbReference type="Pfam" id="PF06463">
    <property type="entry name" value="Mob_synth_C"/>
    <property type="match status" value="1"/>
</dbReference>
<dbReference type="RefSeq" id="WP_096207256.1">
    <property type="nucleotide sequence ID" value="NZ_FZMP01000233.1"/>
</dbReference>
<dbReference type="InterPro" id="IPR013785">
    <property type="entry name" value="Aldolase_TIM"/>
</dbReference>
<evidence type="ECO:0000259" key="12">
    <source>
        <dbReference type="PROSITE" id="PS51918"/>
    </source>
</evidence>
<dbReference type="NCBIfam" id="NF001199">
    <property type="entry name" value="PRK00164.2-1"/>
    <property type="match status" value="1"/>
</dbReference>
<dbReference type="AlphaFoldDB" id="A0A284VTV4"/>
<evidence type="ECO:0000256" key="6">
    <source>
        <dbReference type="ARBA" id="ARBA00023014"/>
    </source>
</evidence>
<dbReference type="GO" id="GO:0051539">
    <property type="term" value="F:4 iron, 4 sulfur cluster binding"/>
    <property type="evidence" value="ECO:0007669"/>
    <property type="project" value="UniProtKB-UniRule"/>
</dbReference>
<comment type="pathway">
    <text evidence="11">Cofactor biosynthesis; molybdopterin biosynthesis.</text>
</comment>
<feature type="binding site" evidence="11">
    <location>
        <position position="114"/>
    </location>
    <ligand>
        <name>S-adenosyl-L-methionine</name>
        <dbReference type="ChEBI" id="CHEBI:59789"/>
    </ligand>
</feature>
<comment type="caution">
    <text evidence="11">Lacks conserved residue(s) required for the propagation of feature annotation.</text>
</comment>
<evidence type="ECO:0000256" key="1">
    <source>
        <dbReference type="ARBA" id="ARBA00022485"/>
    </source>
</evidence>
<dbReference type="CDD" id="cd01335">
    <property type="entry name" value="Radical_SAM"/>
    <property type="match status" value="1"/>
</dbReference>
<evidence type="ECO:0000313" key="14">
    <source>
        <dbReference type="Proteomes" id="UP000218615"/>
    </source>
</evidence>
<feature type="binding site" evidence="11">
    <location>
        <position position="248"/>
    </location>
    <ligand>
        <name>[4Fe-4S] cluster</name>
        <dbReference type="ChEBI" id="CHEBI:49883"/>
        <label>2</label>
        <note>4Fe-4S-substrate</note>
    </ligand>
</feature>
<feature type="binding site" evidence="11">
    <location>
        <position position="28"/>
    </location>
    <ligand>
        <name>[4Fe-4S] cluster</name>
        <dbReference type="ChEBI" id="CHEBI:49883"/>
        <label>1</label>
        <note>4Fe-4S-S-AdoMet</note>
    </ligand>
</feature>
<feature type="binding site" evidence="11">
    <location>
        <position position="66"/>
    </location>
    <ligand>
        <name>S-adenosyl-L-methionine</name>
        <dbReference type="ChEBI" id="CHEBI:59789"/>
    </ligand>
</feature>
<feature type="binding site" evidence="11">
    <location>
        <position position="90"/>
    </location>
    <ligand>
        <name>GTP</name>
        <dbReference type="ChEBI" id="CHEBI:37565"/>
    </ligand>
</feature>
<feature type="binding site" evidence="11">
    <location>
        <position position="152"/>
    </location>
    <ligand>
        <name>GTP</name>
        <dbReference type="ChEBI" id="CHEBI:37565"/>
    </ligand>
</feature>
<dbReference type="InterPro" id="IPR010505">
    <property type="entry name" value="MoaA_twitch"/>
</dbReference>
<dbReference type="SMART" id="SM00729">
    <property type="entry name" value="Elp3"/>
    <property type="match status" value="1"/>
</dbReference>
<evidence type="ECO:0000256" key="9">
    <source>
        <dbReference type="ARBA" id="ARBA00023239"/>
    </source>
</evidence>
<dbReference type="GO" id="GO:1904047">
    <property type="term" value="F:S-adenosyl-L-methionine binding"/>
    <property type="evidence" value="ECO:0007669"/>
    <property type="project" value="UniProtKB-UniRule"/>
</dbReference>
<evidence type="ECO:0000256" key="5">
    <source>
        <dbReference type="ARBA" id="ARBA00023004"/>
    </source>
</evidence>
<comment type="cofactor">
    <cofactor evidence="11">
        <name>[4Fe-4S] cluster</name>
        <dbReference type="ChEBI" id="CHEBI:49883"/>
    </cofactor>
    <text evidence="11">Binds 2 [4Fe-4S] clusters. Binds 1 [4Fe-4S] cluster coordinated with 3 cysteines and an exchangeable S-adenosyl-L-methionine and 1 [4Fe-4S] cluster coordinated with 3 cysteines and the GTP-derived substrate.</text>
</comment>
<dbReference type="Proteomes" id="UP000218615">
    <property type="component" value="Unassembled WGS sequence"/>
</dbReference>
<keyword evidence="6 11" id="KW-0411">Iron-sulfur</keyword>
<evidence type="ECO:0000256" key="4">
    <source>
        <dbReference type="ARBA" id="ARBA00022741"/>
    </source>
</evidence>
<dbReference type="Gene3D" id="3.20.20.70">
    <property type="entry name" value="Aldolase class I"/>
    <property type="match status" value="1"/>
</dbReference>
<keyword evidence="1 11" id="KW-0004">4Fe-4S</keyword>
<keyword evidence="9 11" id="KW-0456">Lyase</keyword>
<keyword evidence="8 11" id="KW-0501">Molybdenum cofactor biosynthesis</keyword>
<feature type="binding site" evidence="11">
    <location>
        <position position="262"/>
    </location>
    <ligand>
        <name>[4Fe-4S] cluster</name>
        <dbReference type="ChEBI" id="CHEBI:49883"/>
        <label>2</label>
        <note>4Fe-4S-substrate</note>
    </ligand>
</feature>
<dbReference type="GO" id="GO:0046872">
    <property type="term" value="F:metal ion binding"/>
    <property type="evidence" value="ECO:0007669"/>
    <property type="project" value="UniProtKB-KW"/>
</dbReference>
<evidence type="ECO:0000256" key="10">
    <source>
        <dbReference type="ARBA" id="ARBA00048697"/>
    </source>
</evidence>
<dbReference type="InterPro" id="IPR058240">
    <property type="entry name" value="rSAM_sf"/>
</dbReference>
<dbReference type="InterPro" id="IPR040064">
    <property type="entry name" value="MoaA-like"/>
</dbReference>
<dbReference type="GO" id="GO:0006777">
    <property type="term" value="P:Mo-molybdopterin cofactor biosynthetic process"/>
    <property type="evidence" value="ECO:0007669"/>
    <property type="project" value="UniProtKB-UniRule"/>
</dbReference>
<reference evidence="14" key="1">
    <citation type="submission" date="2017-06" db="EMBL/GenBank/DDBJ databases">
        <authorList>
            <person name="Cremers G."/>
        </authorList>
    </citation>
    <scope>NUCLEOTIDE SEQUENCE [LARGE SCALE GENOMIC DNA]</scope>
</reference>
<dbReference type="STRING" id="1392998.ANME2D_00406"/>
<dbReference type="InterPro" id="IPR050105">
    <property type="entry name" value="MoCo_biosynth_MoaA/MoaC"/>
</dbReference>
<keyword evidence="7 11" id="KW-0342">GTP-binding</keyword>
<comment type="catalytic activity">
    <reaction evidence="10 11">
        <text>GTP + AH2 + S-adenosyl-L-methionine = (8S)-3',8-cyclo-7,8-dihydroguanosine 5'-triphosphate + 5'-deoxyadenosine + L-methionine + A + H(+)</text>
        <dbReference type="Rhea" id="RHEA:49576"/>
        <dbReference type="ChEBI" id="CHEBI:13193"/>
        <dbReference type="ChEBI" id="CHEBI:15378"/>
        <dbReference type="ChEBI" id="CHEBI:17319"/>
        <dbReference type="ChEBI" id="CHEBI:17499"/>
        <dbReference type="ChEBI" id="CHEBI:37565"/>
        <dbReference type="ChEBI" id="CHEBI:57844"/>
        <dbReference type="ChEBI" id="CHEBI:59789"/>
        <dbReference type="ChEBI" id="CHEBI:131766"/>
        <dbReference type="EC" id="4.1.99.22"/>
    </reaction>
</comment>
<comment type="function">
    <text evidence="11">Catalyzes the cyclization of GTP to (8S)-3',8-cyclo-7,8-dihydroguanosine 5'-triphosphate.</text>
</comment>
<dbReference type="SUPFAM" id="SSF102114">
    <property type="entry name" value="Radical SAM enzymes"/>
    <property type="match status" value="1"/>
</dbReference>